<dbReference type="GO" id="GO:0005789">
    <property type="term" value="C:endoplasmic reticulum membrane"/>
    <property type="evidence" value="ECO:0007669"/>
    <property type="project" value="UniProtKB-SubCell"/>
</dbReference>
<protein>
    <recommendedName>
        <fullName evidence="3">SMP domain-containing protein</fullName>
    </recommendedName>
</protein>
<reference evidence="4 5" key="1">
    <citation type="journal article" date="2014" name="Agronomy (Basel)">
        <title>A Draft Genome Sequence for Ensete ventricosum, the Drought-Tolerant Tree Against Hunger.</title>
        <authorList>
            <person name="Harrison J."/>
            <person name="Moore K.A."/>
            <person name="Paszkiewicz K."/>
            <person name="Jones T."/>
            <person name="Grant M."/>
            <person name="Ambacheew D."/>
            <person name="Muzemil S."/>
            <person name="Studholme D.J."/>
        </authorList>
    </citation>
    <scope>NUCLEOTIDE SEQUENCE [LARGE SCALE GENOMIC DNA]</scope>
</reference>
<evidence type="ECO:0000256" key="2">
    <source>
        <dbReference type="SAM" id="MobiDB-lite"/>
    </source>
</evidence>
<evidence type="ECO:0000259" key="3">
    <source>
        <dbReference type="Pfam" id="PF23065"/>
    </source>
</evidence>
<comment type="subcellular location">
    <subcellularLocation>
        <location evidence="1">Endoplasmic reticulum membrane</location>
    </subcellularLocation>
</comment>
<comment type="caution">
    <text evidence="4">The sequence shown here is derived from an EMBL/GenBank/DDBJ whole genome shotgun (WGS) entry which is preliminary data.</text>
</comment>
<proteinExistence type="predicted"/>
<evidence type="ECO:0000313" key="4">
    <source>
        <dbReference type="EMBL" id="RRT65625.1"/>
    </source>
</evidence>
<dbReference type="AlphaFoldDB" id="A0A426ZNW6"/>
<dbReference type="EMBL" id="AMZH03005748">
    <property type="protein sequence ID" value="RRT65625.1"/>
    <property type="molecule type" value="Genomic_DNA"/>
</dbReference>
<sequence>MNADIYQGSRTCYLYLDTSWEKESWCKALRFASCPDKKKLKTYAKLREDFQLYAASVPQHLSPRKPSKPHCDPSTKTTKFQKTTRIRHLLNRFVKGVSKNNGVITSSLGKKKVTGVMLMNEFLNPSSPEKSSGCSSDLVGSGSLPPLYSGLHNSASDDKINRDDTAFFWNLVLSRLFFDVKRSAVVNNCIKTQFQVKLIRTFHRCNASYTHLFYCLIDQRALSNMRFPSFLGRVECSGIDIGDLPPYIHNVKVVSKDMNEVLTAEIDTEYSGGITFDFEVGQLGCRGSSMDTNLELDSGSEMALLHSEGLQNNGSGDGEEGEEKEKKIGKIQCMTCLFLCFLSCSP</sequence>
<name>A0A426ZNW6_ENSVE</name>
<gene>
    <name evidence="4" type="ORF">B296_00022685</name>
</gene>
<dbReference type="Pfam" id="PF23065">
    <property type="entry name" value="PH_SMPa"/>
    <property type="match status" value="1"/>
</dbReference>
<feature type="region of interest" description="Disordered" evidence="2">
    <location>
        <begin position="58"/>
        <end position="78"/>
    </location>
</feature>
<dbReference type="PANTHER" id="PTHR13466:SF0">
    <property type="entry name" value="SMP-LTD DOMAIN-CONTAINING PROTEIN"/>
    <property type="match status" value="1"/>
</dbReference>
<dbReference type="PANTHER" id="PTHR13466">
    <property type="entry name" value="TEX2 PROTEIN-RELATED"/>
    <property type="match status" value="1"/>
</dbReference>
<dbReference type="GO" id="GO:0008289">
    <property type="term" value="F:lipid binding"/>
    <property type="evidence" value="ECO:0007669"/>
    <property type="project" value="TreeGrafter"/>
</dbReference>
<feature type="domain" description="SMP" evidence="3">
    <location>
        <begin position="3"/>
        <end position="34"/>
    </location>
</feature>
<evidence type="ECO:0000313" key="5">
    <source>
        <dbReference type="Proteomes" id="UP000287651"/>
    </source>
</evidence>
<organism evidence="4 5">
    <name type="scientific">Ensete ventricosum</name>
    <name type="common">Abyssinian banana</name>
    <name type="synonym">Musa ensete</name>
    <dbReference type="NCBI Taxonomy" id="4639"/>
    <lineage>
        <taxon>Eukaryota</taxon>
        <taxon>Viridiplantae</taxon>
        <taxon>Streptophyta</taxon>
        <taxon>Embryophyta</taxon>
        <taxon>Tracheophyta</taxon>
        <taxon>Spermatophyta</taxon>
        <taxon>Magnoliopsida</taxon>
        <taxon>Liliopsida</taxon>
        <taxon>Zingiberales</taxon>
        <taxon>Musaceae</taxon>
        <taxon>Ensete</taxon>
    </lineage>
</organism>
<dbReference type="Proteomes" id="UP000287651">
    <property type="component" value="Unassembled WGS sequence"/>
</dbReference>
<dbReference type="InterPro" id="IPR057080">
    <property type="entry name" value="PH_SMPa"/>
</dbReference>
<evidence type="ECO:0000256" key="1">
    <source>
        <dbReference type="ARBA" id="ARBA00004586"/>
    </source>
</evidence>
<accession>A0A426ZNW6</accession>